<evidence type="ECO:0000313" key="2">
    <source>
        <dbReference type="EMBL" id="MFD1264423.1"/>
    </source>
</evidence>
<gene>
    <name evidence="2" type="ORF">ACFQ4M_12620</name>
</gene>
<name>A0ABW3WI63_9RHOO</name>
<organism evidence="2 3">
    <name type="scientific">Thauera mechernichensis</name>
    <dbReference type="NCBI Taxonomy" id="82788"/>
    <lineage>
        <taxon>Bacteria</taxon>
        <taxon>Pseudomonadati</taxon>
        <taxon>Pseudomonadota</taxon>
        <taxon>Betaproteobacteria</taxon>
        <taxon>Rhodocyclales</taxon>
        <taxon>Zoogloeaceae</taxon>
        <taxon>Thauera</taxon>
    </lineage>
</organism>
<comment type="caution">
    <text evidence="2">The sequence shown here is derived from an EMBL/GenBank/DDBJ whole genome shotgun (WGS) entry which is preliminary data.</text>
</comment>
<dbReference type="Proteomes" id="UP001597158">
    <property type="component" value="Unassembled WGS sequence"/>
</dbReference>
<accession>A0ABW3WI63</accession>
<keyword evidence="1" id="KW-0732">Signal</keyword>
<protein>
    <submittedName>
        <fullName evidence="2">Uncharacterized protein</fullName>
    </submittedName>
</protein>
<feature type="signal peptide" evidence="1">
    <location>
        <begin position="1"/>
        <end position="24"/>
    </location>
</feature>
<evidence type="ECO:0000256" key="1">
    <source>
        <dbReference type="SAM" id="SignalP"/>
    </source>
</evidence>
<dbReference type="RefSeq" id="WP_277830742.1">
    <property type="nucleotide sequence ID" value="NZ_JARQZE010000002.1"/>
</dbReference>
<dbReference type="PROSITE" id="PS51257">
    <property type="entry name" value="PROKAR_LIPOPROTEIN"/>
    <property type="match status" value="1"/>
</dbReference>
<proteinExistence type="predicted"/>
<sequence length="244" mass="25248">MKTPIIAAAAAALLAAACATPIIAAAAAALLAAACATPHAPAPLATNFETSKQPKLQAAAHWNLIARDVAGKISAGLPQHAPLFINQHAEASTFERAFVGQLMTALIDAGHPVMRAPEGAFRVGVETQAVPFAADRPQYRHAGTATALGAGLWALYDIVEYASNGPAKAALLAVGGADAYAWFQSEFAAGSTPSMEVIVTTSVTDANQYLTRNTSVYYVADADRQLYSPAPRARTKTFSVVGGE</sequence>
<keyword evidence="3" id="KW-1185">Reference proteome</keyword>
<evidence type="ECO:0000313" key="3">
    <source>
        <dbReference type="Proteomes" id="UP001597158"/>
    </source>
</evidence>
<dbReference type="EMBL" id="JBHTMC010000024">
    <property type="protein sequence ID" value="MFD1264423.1"/>
    <property type="molecule type" value="Genomic_DNA"/>
</dbReference>
<feature type="chain" id="PRO_5046636530" evidence="1">
    <location>
        <begin position="25"/>
        <end position="244"/>
    </location>
</feature>
<reference evidence="3" key="1">
    <citation type="journal article" date="2019" name="Int. J. Syst. Evol. Microbiol.">
        <title>The Global Catalogue of Microorganisms (GCM) 10K type strain sequencing project: providing services to taxonomists for standard genome sequencing and annotation.</title>
        <authorList>
            <consortium name="The Broad Institute Genomics Platform"/>
            <consortium name="The Broad Institute Genome Sequencing Center for Infectious Disease"/>
            <person name="Wu L."/>
            <person name="Ma J."/>
        </authorList>
    </citation>
    <scope>NUCLEOTIDE SEQUENCE [LARGE SCALE GENOMIC DNA]</scope>
    <source>
        <strain evidence="3">CCUG 48884</strain>
    </source>
</reference>